<dbReference type="eggNOG" id="ENOG502T0X8">
    <property type="taxonomic scope" value="Eukaryota"/>
</dbReference>
<sequence length="210" mass="23880">MTTWAYPLRHPWFHMPNLKRKADMDDDAVYSPPAVKRRRWDTIENGLAGLSIHPLPVNPFIESSSSNAVQPTSVEEPTSPEVQDVKMKGSSWYEPEKDRVVITDLDEFAEESEEEVEPSDKGIEVSQSYLDRIKSRDPFFHSELGLPSREPEKNMALVLFRPPPSFDSPQITEVDDEDADNPASPSNDSPHMDDTYTDSPMDYEPMDVEP</sequence>
<dbReference type="EMBL" id="KB469299">
    <property type="protein sequence ID" value="EPQ57419.1"/>
    <property type="molecule type" value="Genomic_DNA"/>
</dbReference>
<organism evidence="2 3">
    <name type="scientific">Gloeophyllum trabeum (strain ATCC 11539 / FP-39264 / Madison 617)</name>
    <name type="common">Brown rot fungus</name>
    <dbReference type="NCBI Taxonomy" id="670483"/>
    <lineage>
        <taxon>Eukaryota</taxon>
        <taxon>Fungi</taxon>
        <taxon>Dikarya</taxon>
        <taxon>Basidiomycota</taxon>
        <taxon>Agaricomycotina</taxon>
        <taxon>Agaricomycetes</taxon>
        <taxon>Gloeophyllales</taxon>
        <taxon>Gloeophyllaceae</taxon>
        <taxon>Gloeophyllum</taxon>
    </lineage>
</organism>
<evidence type="ECO:0000313" key="2">
    <source>
        <dbReference type="EMBL" id="EPQ57419.1"/>
    </source>
</evidence>
<feature type="compositionally biased region" description="Polar residues" evidence="1">
    <location>
        <begin position="62"/>
        <end position="76"/>
    </location>
</feature>
<reference evidence="2 3" key="1">
    <citation type="journal article" date="2012" name="Science">
        <title>The Paleozoic origin of enzymatic lignin decomposition reconstructed from 31 fungal genomes.</title>
        <authorList>
            <person name="Floudas D."/>
            <person name="Binder M."/>
            <person name="Riley R."/>
            <person name="Barry K."/>
            <person name="Blanchette R.A."/>
            <person name="Henrissat B."/>
            <person name="Martinez A.T."/>
            <person name="Otillar R."/>
            <person name="Spatafora J.W."/>
            <person name="Yadav J.S."/>
            <person name="Aerts A."/>
            <person name="Benoit I."/>
            <person name="Boyd A."/>
            <person name="Carlson A."/>
            <person name="Copeland A."/>
            <person name="Coutinho P.M."/>
            <person name="de Vries R.P."/>
            <person name="Ferreira P."/>
            <person name="Findley K."/>
            <person name="Foster B."/>
            <person name="Gaskell J."/>
            <person name="Glotzer D."/>
            <person name="Gorecki P."/>
            <person name="Heitman J."/>
            <person name="Hesse C."/>
            <person name="Hori C."/>
            <person name="Igarashi K."/>
            <person name="Jurgens J.A."/>
            <person name="Kallen N."/>
            <person name="Kersten P."/>
            <person name="Kohler A."/>
            <person name="Kuees U."/>
            <person name="Kumar T.K.A."/>
            <person name="Kuo A."/>
            <person name="LaButti K."/>
            <person name="Larrondo L.F."/>
            <person name="Lindquist E."/>
            <person name="Ling A."/>
            <person name="Lombard V."/>
            <person name="Lucas S."/>
            <person name="Lundell T."/>
            <person name="Martin R."/>
            <person name="McLaughlin D.J."/>
            <person name="Morgenstern I."/>
            <person name="Morin E."/>
            <person name="Murat C."/>
            <person name="Nagy L.G."/>
            <person name="Nolan M."/>
            <person name="Ohm R.A."/>
            <person name="Patyshakuliyeva A."/>
            <person name="Rokas A."/>
            <person name="Ruiz-Duenas F.J."/>
            <person name="Sabat G."/>
            <person name="Salamov A."/>
            <person name="Samejima M."/>
            <person name="Schmutz J."/>
            <person name="Slot J.C."/>
            <person name="St John F."/>
            <person name="Stenlid J."/>
            <person name="Sun H."/>
            <person name="Sun S."/>
            <person name="Syed K."/>
            <person name="Tsang A."/>
            <person name="Wiebenga A."/>
            <person name="Young D."/>
            <person name="Pisabarro A."/>
            <person name="Eastwood D.C."/>
            <person name="Martin F."/>
            <person name="Cullen D."/>
            <person name="Grigoriev I.V."/>
            <person name="Hibbett D.S."/>
        </authorList>
    </citation>
    <scope>NUCLEOTIDE SEQUENCE [LARGE SCALE GENOMIC DNA]</scope>
    <source>
        <strain evidence="2 3">ATCC 11539</strain>
    </source>
</reference>
<keyword evidence="3" id="KW-1185">Reference proteome</keyword>
<gene>
    <name evidence="2" type="ORF">GLOTRDRAFT_137750</name>
</gene>
<dbReference type="HOGENOM" id="CLU_075350_0_0_1"/>
<accession>S7RVV9</accession>
<dbReference type="GeneID" id="19303828"/>
<dbReference type="AlphaFoldDB" id="S7RVV9"/>
<feature type="region of interest" description="Disordered" evidence="1">
    <location>
        <begin position="62"/>
        <end position="89"/>
    </location>
</feature>
<dbReference type="OMA" id="WYEIDSH"/>
<evidence type="ECO:0000313" key="3">
    <source>
        <dbReference type="Proteomes" id="UP000030669"/>
    </source>
</evidence>
<proteinExistence type="predicted"/>
<dbReference type="OrthoDB" id="3364141at2759"/>
<dbReference type="STRING" id="670483.S7RVV9"/>
<protein>
    <submittedName>
        <fullName evidence="2">Uncharacterized protein</fullName>
    </submittedName>
</protein>
<evidence type="ECO:0000256" key="1">
    <source>
        <dbReference type="SAM" id="MobiDB-lite"/>
    </source>
</evidence>
<dbReference type="KEGG" id="gtr:GLOTRDRAFT_137750"/>
<dbReference type="Proteomes" id="UP000030669">
    <property type="component" value="Unassembled WGS sequence"/>
</dbReference>
<dbReference type="RefSeq" id="XP_007864523.1">
    <property type="nucleotide sequence ID" value="XM_007866332.1"/>
</dbReference>
<feature type="region of interest" description="Disordered" evidence="1">
    <location>
        <begin position="159"/>
        <end position="210"/>
    </location>
</feature>
<name>S7RVV9_GLOTA</name>